<dbReference type="Gene3D" id="1.20.120.730">
    <property type="entry name" value="Sec23/Sec24 helical domain"/>
    <property type="match status" value="1"/>
</dbReference>
<feature type="domain" description="Zinc finger Sec23/Sec24-type" evidence="14">
    <location>
        <begin position="238"/>
        <end position="274"/>
    </location>
</feature>
<comment type="similarity">
    <text evidence="4">Belongs to the SEC23/SEC24 family. SEC24 subfamily.</text>
</comment>
<evidence type="ECO:0000256" key="11">
    <source>
        <dbReference type="ARBA" id="ARBA00023136"/>
    </source>
</evidence>
<keyword evidence="9" id="KW-0653">Protein transport</keyword>
<keyword evidence="19" id="KW-1185">Reference proteome</keyword>
<keyword evidence="5" id="KW-0813">Transport</keyword>
<dbReference type="SUPFAM" id="SSF81995">
    <property type="entry name" value="beta-sandwich domain of Sec23/24"/>
    <property type="match status" value="1"/>
</dbReference>
<evidence type="ECO:0000259" key="16">
    <source>
        <dbReference type="Pfam" id="PF04815"/>
    </source>
</evidence>
<evidence type="ECO:0000259" key="13">
    <source>
        <dbReference type="Pfam" id="PF00626"/>
    </source>
</evidence>
<feature type="domain" description="Sec23/Sec24 helical" evidence="16">
    <location>
        <begin position="647"/>
        <end position="746"/>
    </location>
</feature>
<evidence type="ECO:0000313" key="18">
    <source>
        <dbReference type="EMBL" id="GAN00647.1"/>
    </source>
</evidence>
<dbReference type="Pfam" id="PF04810">
    <property type="entry name" value="zf-Sec23_Sec24"/>
    <property type="match status" value="1"/>
</dbReference>
<dbReference type="GO" id="GO:0090110">
    <property type="term" value="P:COPII-coated vesicle cargo loading"/>
    <property type="evidence" value="ECO:0007669"/>
    <property type="project" value="TreeGrafter"/>
</dbReference>
<dbReference type="InterPro" id="IPR036175">
    <property type="entry name" value="Sec23/24_helical_dom_sf"/>
</dbReference>
<dbReference type="PANTHER" id="PTHR13803">
    <property type="entry name" value="SEC24-RELATED PROTEIN"/>
    <property type="match status" value="1"/>
</dbReference>
<reference evidence="18" key="1">
    <citation type="submission" date="2014-09" db="EMBL/GenBank/DDBJ databases">
        <title>Draft genome sequence of an oleaginous Mucoromycotina fungus Mucor ambiguus NBRC6742.</title>
        <authorList>
            <person name="Takeda I."/>
            <person name="Yamane N."/>
            <person name="Morita T."/>
            <person name="Tamano K."/>
            <person name="Machida M."/>
            <person name="Baker S."/>
            <person name="Koike H."/>
        </authorList>
    </citation>
    <scope>NUCLEOTIDE SEQUENCE</scope>
    <source>
        <strain evidence="18">NBRC 6742</strain>
    </source>
</reference>
<evidence type="ECO:0000256" key="9">
    <source>
        <dbReference type="ARBA" id="ARBA00022927"/>
    </source>
</evidence>
<dbReference type="Gene3D" id="2.60.40.1670">
    <property type="entry name" value="beta-sandwich domain of Sec23/24"/>
    <property type="match status" value="1"/>
</dbReference>
<dbReference type="Proteomes" id="UP000053815">
    <property type="component" value="Unassembled WGS sequence"/>
</dbReference>
<evidence type="ECO:0000256" key="5">
    <source>
        <dbReference type="ARBA" id="ARBA00022448"/>
    </source>
</evidence>
<feature type="domain" description="Gelsolin-like" evidence="13">
    <location>
        <begin position="776"/>
        <end position="831"/>
    </location>
</feature>
<evidence type="ECO:0000259" key="17">
    <source>
        <dbReference type="Pfam" id="PF08033"/>
    </source>
</evidence>
<dbReference type="GO" id="GO:0000139">
    <property type="term" value="C:Golgi membrane"/>
    <property type="evidence" value="ECO:0007669"/>
    <property type="project" value="UniProtKB-SubCell"/>
</dbReference>
<feature type="compositionally biased region" description="Low complexity" evidence="12">
    <location>
        <begin position="27"/>
        <end position="37"/>
    </location>
</feature>
<evidence type="ECO:0000256" key="8">
    <source>
        <dbReference type="ARBA" id="ARBA00022892"/>
    </source>
</evidence>
<dbReference type="Pfam" id="PF04815">
    <property type="entry name" value="Sec23_helical"/>
    <property type="match status" value="1"/>
</dbReference>
<feature type="domain" description="Sec23/Sec24 trunk" evidence="15">
    <location>
        <begin position="311"/>
        <end position="532"/>
    </location>
</feature>
<dbReference type="GO" id="GO:0006886">
    <property type="term" value="P:intracellular protein transport"/>
    <property type="evidence" value="ECO:0007669"/>
    <property type="project" value="InterPro"/>
</dbReference>
<dbReference type="AlphaFoldDB" id="A0A0C9MCI0"/>
<keyword evidence="8" id="KW-0931">ER-Golgi transport</keyword>
<dbReference type="Pfam" id="PF04811">
    <property type="entry name" value="Sec23_trunk"/>
    <property type="match status" value="1"/>
</dbReference>
<dbReference type="Gene3D" id="3.40.50.410">
    <property type="entry name" value="von Willebrand factor, type A domain"/>
    <property type="match status" value="1"/>
</dbReference>
<dbReference type="GO" id="GO:0070971">
    <property type="term" value="C:endoplasmic reticulum exit site"/>
    <property type="evidence" value="ECO:0007669"/>
    <property type="project" value="TreeGrafter"/>
</dbReference>
<dbReference type="InterPro" id="IPR029006">
    <property type="entry name" value="ADF-H/Gelsolin-like_dom_sf"/>
</dbReference>
<dbReference type="Gene3D" id="2.30.30.380">
    <property type="entry name" value="Zn-finger domain of Sec23/24"/>
    <property type="match status" value="1"/>
</dbReference>
<evidence type="ECO:0000256" key="2">
    <source>
        <dbReference type="ARBA" id="ARBA00004496"/>
    </source>
</evidence>
<dbReference type="InterPro" id="IPR036465">
    <property type="entry name" value="vWFA_dom_sf"/>
</dbReference>
<evidence type="ECO:0000256" key="3">
    <source>
        <dbReference type="ARBA" id="ARBA00004586"/>
    </source>
</evidence>
<dbReference type="InterPro" id="IPR050550">
    <property type="entry name" value="SEC23_SEC24_subfamily"/>
</dbReference>
<evidence type="ECO:0000256" key="12">
    <source>
        <dbReference type="SAM" id="MobiDB-lite"/>
    </source>
</evidence>
<accession>A0A0C9MCI0</accession>
<dbReference type="Gene3D" id="3.40.20.10">
    <property type="entry name" value="Severin"/>
    <property type="match status" value="1"/>
</dbReference>
<dbReference type="InterPro" id="IPR006895">
    <property type="entry name" value="Znf_Sec23_Sec24"/>
</dbReference>
<keyword evidence="11" id="KW-0472">Membrane</keyword>
<dbReference type="SUPFAM" id="SSF53300">
    <property type="entry name" value="vWA-like"/>
    <property type="match status" value="1"/>
</dbReference>
<evidence type="ECO:0000259" key="15">
    <source>
        <dbReference type="Pfam" id="PF04811"/>
    </source>
</evidence>
<dbReference type="SUPFAM" id="SSF81811">
    <property type="entry name" value="Helical domain of Sec23/24"/>
    <property type="match status" value="1"/>
</dbReference>
<feature type="domain" description="Sec23/Sec24 beta-sandwich" evidence="17">
    <location>
        <begin position="553"/>
        <end position="636"/>
    </location>
</feature>
<dbReference type="GO" id="GO:0000149">
    <property type="term" value="F:SNARE binding"/>
    <property type="evidence" value="ECO:0007669"/>
    <property type="project" value="TreeGrafter"/>
</dbReference>
<comment type="subcellular location">
    <subcellularLocation>
        <location evidence="2">Cytoplasm</location>
    </subcellularLocation>
    <subcellularLocation>
        <location evidence="3">Endoplasmic reticulum membrane</location>
    </subcellularLocation>
    <subcellularLocation>
        <location evidence="1">Golgi apparatus membrane</location>
    </subcellularLocation>
</comment>
<proteinExistence type="inferred from homology"/>
<dbReference type="GO" id="GO:0005789">
    <property type="term" value="C:endoplasmic reticulum membrane"/>
    <property type="evidence" value="ECO:0007669"/>
    <property type="project" value="UniProtKB-SubCell"/>
</dbReference>
<dbReference type="GO" id="GO:0008270">
    <property type="term" value="F:zinc ion binding"/>
    <property type="evidence" value="ECO:0007669"/>
    <property type="project" value="InterPro"/>
</dbReference>
<protein>
    <submittedName>
        <fullName evidence="18">Protein transport protein SEC24</fullName>
    </submittedName>
</protein>
<evidence type="ECO:0000313" key="19">
    <source>
        <dbReference type="Proteomes" id="UP000053815"/>
    </source>
</evidence>
<dbReference type="SUPFAM" id="SSF82919">
    <property type="entry name" value="Zn-finger domain of Sec23/24"/>
    <property type="match status" value="1"/>
</dbReference>
<feature type="compositionally biased region" description="Low complexity" evidence="12">
    <location>
        <begin position="75"/>
        <end position="115"/>
    </location>
</feature>
<evidence type="ECO:0000259" key="14">
    <source>
        <dbReference type="Pfam" id="PF04810"/>
    </source>
</evidence>
<dbReference type="Pfam" id="PF08033">
    <property type="entry name" value="Sec23_BS"/>
    <property type="match status" value="1"/>
</dbReference>
<dbReference type="PANTHER" id="PTHR13803:SF39">
    <property type="entry name" value="SECRETORY 24AB, ISOFORM A"/>
    <property type="match status" value="1"/>
</dbReference>
<evidence type="ECO:0000256" key="1">
    <source>
        <dbReference type="ARBA" id="ARBA00004394"/>
    </source>
</evidence>
<dbReference type="SUPFAM" id="SSF82754">
    <property type="entry name" value="C-terminal, gelsolin-like domain of Sec23/24"/>
    <property type="match status" value="1"/>
</dbReference>
<evidence type="ECO:0000256" key="10">
    <source>
        <dbReference type="ARBA" id="ARBA00023034"/>
    </source>
</evidence>
<dbReference type="STRING" id="91626.A0A0C9MCI0"/>
<dbReference type="InterPro" id="IPR007123">
    <property type="entry name" value="Gelsolin-like_dom"/>
</dbReference>
<feature type="compositionally biased region" description="Polar residues" evidence="12">
    <location>
        <begin position="1"/>
        <end position="15"/>
    </location>
</feature>
<dbReference type="InterPro" id="IPR006900">
    <property type="entry name" value="Sec23/24_helical_dom"/>
</dbReference>
<dbReference type="InterPro" id="IPR012990">
    <property type="entry name" value="Beta-sandwich_Sec23_24"/>
</dbReference>
<name>A0A0C9MCI0_9FUNG</name>
<dbReference type="InterPro" id="IPR006896">
    <property type="entry name" value="Sec23/24_trunk_dom"/>
</dbReference>
<dbReference type="InterPro" id="IPR036180">
    <property type="entry name" value="Gelsolin-like_dom_sf"/>
</dbReference>
<sequence length="927" mass="102357">MNNNPPYNGTPQYQHPQARVASPLGTPQQQQASPSPQLEARRQKRHYPRIQSPDVPTANYPHQPQPNPHSRTASPFQQQQQQQQQQFLNQQQPQSFQQPQQFQQPQTYQQPAYASPTPPPPQPNGYTQNYGQTLNGMANMSLHQQPSRQDVALVGQPALIEDLRYETSTPEIPPNYTATGSPHAQVNSCFNHSTVNAFPFNNALLKKSKLALGLVLQPYLSDKVQKTEVPVVPDTVVTRCSRCKTYINPFVQFTAGALQWKCNMCGMENDVPQAFDWDVISQQHADRYARPELNHGCVDFIAPAEYTIRPPQPPVYVFVLDTSYQAIQTGMLAVVADAILASLDKIPNEDGRTKVAFITADNAVGFHTLSGNEAEILVVGDLADMYLPRSASELMVNLVESRAAVEDLLQKMKTMYANTHTPANCLGAALQAARKLLSPTGGKIVCFQASIPNVGDGAIKTKPDAGNKSVLDLPLMSASVPFYKNFAAECTKSQVCADMFILGDAVDVATLNVIPRFTGGQTHVFPGFNANAKPAECLRLKEEVVSLLSEQIGLEAVMRTRCSQGIVCHAFFGNCTTRIPDIMALPNVPRDQSYCIELAIEEEIKTQFVHFQTALLYTTCFGERRIRVMNLCLPVTKSVSELFASVDQVAMARLLCHQATDKGANGKLRDGRDHLSKQTVEICGAYGKEVLGISSANAQLSVCRPMSLLPLLILGVLKSPAFQDAPVPVDMRSQAAVLLRTLPTTAWLNFVHPNFYSIHNMPQLAGTLDATTGQCIMPPPLHLSSEKIEAHGCYLLEDGQSIYIWIGKHAVPQLCKDLLGVASINEVTSGQVPMFPHVKSPISERLEKMVKHLQTDRQVTYYPTIYIIREDGDPMLRSRFLSHLIEDRQPTGPTTAGANQQNVSSGMSYFQWLGYIRSKCHLNSNNK</sequence>
<evidence type="ECO:0000256" key="6">
    <source>
        <dbReference type="ARBA" id="ARBA00022490"/>
    </source>
</evidence>
<keyword evidence="10" id="KW-0333">Golgi apparatus</keyword>
<gene>
    <name evidence="18" type="ORF">MAM1_0001c00069</name>
</gene>
<dbReference type="GO" id="GO:0030127">
    <property type="term" value="C:COPII vesicle coat"/>
    <property type="evidence" value="ECO:0007669"/>
    <property type="project" value="InterPro"/>
</dbReference>
<keyword evidence="7" id="KW-0256">Endoplasmic reticulum</keyword>
<keyword evidence="6" id="KW-0963">Cytoplasm</keyword>
<evidence type="ECO:0000256" key="7">
    <source>
        <dbReference type="ARBA" id="ARBA00022824"/>
    </source>
</evidence>
<dbReference type="EMBL" id="DF836290">
    <property type="protein sequence ID" value="GAN00647.1"/>
    <property type="molecule type" value="Genomic_DNA"/>
</dbReference>
<dbReference type="Pfam" id="PF00626">
    <property type="entry name" value="Gelsolin"/>
    <property type="match status" value="1"/>
</dbReference>
<dbReference type="OrthoDB" id="49016at2759"/>
<organism evidence="18">
    <name type="scientific">Mucor ambiguus</name>
    <dbReference type="NCBI Taxonomy" id="91626"/>
    <lineage>
        <taxon>Eukaryota</taxon>
        <taxon>Fungi</taxon>
        <taxon>Fungi incertae sedis</taxon>
        <taxon>Mucoromycota</taxon>
        <taxon>Mucoromycotina</taxon>
        <taxon>Mucoromycetes</taxon>
        <taxon>Mucorales</taxon>
        <taxon>Mucorineae</taxon>
        <taxon>Mucoraceae</taxon>
        <taxon>Mucor</taxon>
    </lineage>
</organism>
<evidence type="ECO:0000256" key="4">
    <source>
        <dbReference type="ARBA" id="ARBA00008334"/>
    </source>
</evidence>
<feature type="region of interest" description="Disordered" evidence="12">
    <location>
        <begin position="1"/>
        <end position="133"/>
    </location>
</feature>
<dbReference type="InterPro" id="IPR036174">
    <property type="entry name" value="Znf_Sec23_Sec24_sf"/>
</dbReference>